<dbReference type="Gene3D" id="3.30.70.100">
    <property type="match status" value="1"/>
</dbReference>
<feature type="domain" description="HMA" evidence="15">
    <location>
        <begin position="2"/>
        <end position="68"/>
    </location>
</feature>
<comment type="caution">
    <text evidence="16">The sequence shown here is derived from an EMBL/GenBank/DDBJ whole genome shotgun (WGS) entry which is preliminary data.</text>
</comment>
<feature type="transmembrane region" description="Helical" evidence="14">
    <location>
        <begin position="128"/>
        <end position="148"/>
    </location>
</feature>
<dbReference type="InterPro" id="IPR023299">
    <property type="entry name" value="ATPase_P-typ_cyto_dom_N"/>
</dbReference>
<dbReference type="Pfam" id="PF00403">
    <property type="entry name" value="HMA"/>
    <property type="match status" value="1"/>
</dbReference>
<dbReference type="PRINTS" id="PR00942">
    <property type="entry name" value="CUATPASEI"/>
</dbReference>
<dbReference type="PRINTS" id="PR00943">
    <property type="entry name" value="CUATPASE"/>
</dbReference>
<name>A0ABS2MN06_9FIRM</name>
<evidence type="ECO:0000313" key="16">
    <source>
        <dbReference type="EMBL" id="MBM7560784.1"/>
    </source>
</evidence>
<dbReference type="InterPro" id="IPR027256">
    <property type="entry name" value="P-typ_ATPase_IB"/>
</dbReference>
<reference evidence="16 17" key="1">
    <citation type="submission" date="2021-01" db="EMBL/GenBank/DDBJ databases">
        <title>Genomic Encyclopedia of Type Strains, Phase IV (KMG-IV): sequencing the most valuable type-strain genomes for metagenomic binning, comparative biology and taxonomic classification.</title>
        <authorList>
            <person name="Goeker M."/>
        </authorList>
    </citation>
    <scope>NUCLEOTIDE SEQUENCE [LARGE SCALE GENOMIC DNA]</scope>
    <source>
        <strain evidence="16 17">DSM 24436</strain>
    </source>
</reference>
<evidence type="ECO:0000256" key="10">
    <source>
        <dbReference type="ARBA" id="ARBA00022989"/>
    </source>
</evidence>
<accession>A0ABS2MN06</accession>
<dbReference type="SUPFAM" id="SSF55008">
    <property type="entry name" value="HMA, heavy metal-associated domain"/>
    <property type="match status" value="1"/>
</dbReference>
<dbReference type="RefSeq" id="WP_204661453.1">
    <property type="nucleotide sequence ID" value="NZ_JAFBDT010000001.1"/>
</dbReference>
<keyword evidence="8 14" id="KW-0067">ATP-binding</keyword>
<keyword evidence="17" id="KW-1185">Reference proteome</keyword>
<evidence type="ECO:0000256" key="7">
    <source>
        <dbReference type="ARBA" id="ARBA00022796"/>
    </source>
</evidence>
<dbReference type="Gene3D" id="3.40.1110.10">
    <property type="entry name" value="Calcium-transporting ATPase, cytoplasmic domain N"/>
    <property type="match status" value="2"/>
</dbReference>
<feature type="transmembrane region" description="Helical" evidence="14">
    <location>
        <begin position="350"/>
        <end position="371"/>
    </location>
</feature>
<dbReference type="NCBIfam" id="TIGR01511">
    <property type="entry name" value="ATPase-IB1_Cu"/>
    <property type="match status" value="1"/>
</dbReference>
<dbReference type="SFLD" id="SFLDF00027">
    <property type="entry name" value="p-type_atpase"/>
    <property type="match status" value="1"/>
</dbReference>
<dbReference type="Pfam" id="PF00122">
    <property type="entry name" value="E1-E2_ATPase"/>
    <property type="match status" value="1"/>
</dbReference>
<feature type="transmembrane region" description="Helical" evidence="14">
    <location>
        <begin position="94"/>
        <end position="116"/>
    </location>
</feature>
<keyword evidence="14" id="KW-1003">Cell membrane</keyword>
<keyword evidence="7" id="KW-0406">Ion transport</keyword>
<dbReference type="CDD" id="cd02094">
    <property type="entry name" value="P-type_ATPase_Cu-like"/>
    <property type="match status" value="1"/>
</dbReference>
<feature type="transmembrane region" description="Helical" evidence="14">
    <location>
        <begin position="383"/>
        <end position="406"/>
    </location>
</feature>
<dbReference type="NCBIfam" id="TIGR01525">
    <property type="entry name" value="ATPase-IB_hvy"/>
    <property type="match status" value="1"/>
</dbReference>
<keyword evidence="4 14" id="KW-0812">Transmembrane</keyword>
<dbReference type="EC" id="7.2.2.8" evidence="3"/>
<dbReference type="InterPro" id="IPR008250">
    <property type="entry name" value="ATPase_P-typ_transduc_dom_A_sf"/>
</dbReference>
<evidence type="ECO:0000256" key="14">
    <source>
        <dbReference type="RuleBase" id="RU362081"/>
    </source>
</evidence>
<dbReference type="SFLD" id="SFLDG00002">
    <property type="entry name" value="C1.7:_P-type_atpase_like"/>
    <property type="match status" value="1"/>
</dbReference>
<dbReference type="SUPFAM" id="SSF81653">
    <property type="entry name" value="Calcium ATPase, transduction domain A"/>
    <property type="match status" value="1"/>
</dbReference>
<evidence type="ECO:0000256" key="3">
    <source>
        <dbReference type="ARBA" id="ARBA00012517"/>
    </source>
</evidence>
<dbReference type="CDD" id="cd00371">
    <property type="entry name" value="HMA"/>
    <property type="match status" value="1"/>
</dbReference>
<evidence type="ECO:0000256" key="12">
    <source>
        <dbReference type="ARBA" id="ARBA00023136"/>
    </source>
</evidence>
<dbReference type="InterPro" id="IPR036412">
    <property type="entry name" value="HAD-like_sf"/>
</dbReference>
<proteinExistence type="inferred from homology"/>
<keyword evidence="11" id="KW-0186">Copper</keyword>
<dbReference type="Proteomes" id="UP000767854">
    <property type="component" value="Unassembled WGS sequence"/>
</dbReference>
<comment type="catalytic activity">
    <reaction evidence="13">
        <text>Cu(+)(in) + ATP + H2O = Cu(+)(out) + ADP + phosphate + H(+)</text>
        <dbReference type="Rhea" id="RHEA:25792"/>
        <dbReference type="ChEBI" id="CHEBI:15377"/>
        <dbReference type="ChEBI" id="CHEBI:15378"/>
        <dbReference type="ChEBI" id="CHEBI:30616"/>
        <dbReference type="ChEBI" id="CHEBI:43474"/>
        <dbReference type="ChEBI" id="CHEBI:49552"/>
        <dbReference type="ChEBI" id="CHEBI:456216"/>
        <dbReference type="EC" id="7.2.2.8"/>
    </reaction>
</comment>
<dbReference type="InterPro" id="IPR017969">
    <property type="entry name" value="Heavy-metal-associated_CS"/>
</dbReference>
<dbReference type="Pfam" id="PF00702">
    <property type="entry name" value="Hydrolase"/>
    <property type="match status" value="1"/>
</dbReference>
<evidence type="ECO:0000256" key="11">
    <source>
        <dbReference type="ARBA" id="ARBA00023008"/>
    </source>
</evidence>
<dbReference type="InterPro" id="IPR001757">
    <property type="entry name" value="P_typ_ATPase"/>
</dbReference>
<evidence type="ECO:0000313" key="17">
    <source>
        <dbReference type="Proteomes" id="UP000767854"/>
    </source>
</evidence>
<dbReference type="InterPro" id="IPR023298">
    <property type="entry name" value="ATPase_P-typ_TM_dom_sf"/>
</dbReference>
<dbReference type="InterPro" id="IPR006121">
    <property type="entry name" value="HMA_dom"/>
</dbReference>
<sequence length="747" mass="79855">MKKISLPIEGMSCAACSQSIERKLNKTDGVSSIAVNLATESAQIEYNPDEVRLSEIKQIIIKLGFTPKEADIKRNIDEDRAKKEAEIQSMKSKLILSALFAIPLFYIAMGPMMPFFKWPLPNFLDPMTAPLAYAGIQLLLVVPIVWAGRKFYQVGFKQLMHKSPNMDSLIAVGTSAALLYSLFSFFQILNGDHMAAHHLYFESAGIIITLILLGKTLETISKGKTSDAIKKLIGLAPKSALVESNGEIIEIPVDEIEVGDIIVVKPGGKIAVDGTVVDGYSSIDESMLTGESIPIEKTKGARVYAASINKTGTIKYKADKIGEETALAQIIHLVAQAQGSKAPIARLADIISGFFVPIVIGIATLSAFLWFISGQDLVFTLKIFIAVLVIACPCALGLATPTAIMVGTGKGAEMGILVKSGGALEIAHKVDTIIFDKTGTLTKGKPEVTDILSYNTFSKEMVLKYAASAEMGSEHPLADAIIAKAKEDSIEIQTTSSFEAIPGRGVLAVVDQKTIQLGNHKMMIENGISISDAESDFNRLADQGKTPMFIAIDGVLGGIIASADVLKDSSIKAIQTLKAMHITTLMITGDHHKTANAIAREVGISKVISEVLPGDKANQVKKLQEQGNKVAMVGDGINDAPALTQADIGIAIGSGTDVAMESSDIVLMKNDLMDVVGALKLSRQTIRNIKQNLFWAFIYNIIGIPVAAGVLHIFGGPLLNPMLAAAAMSMSSVSVLTNALRLKSFKF</sequence>
<dbReference type="PROSITE" id="PS50846">
    <property type="entry name" value="HMA_2"/>
    <property type="match status" value="1"/>
</dbReference>
<evidence type="ECO:0000259" key="15">
    <source>
        <dbReference type="PROSITE" id="PS50846"/>
    </source>
</evidence>
<dbReference type="PROSITE" id="PS01047">
    <property type="entry name" value="HMA_1"/>
    <property type="match status" value="1"/>
</dbReference>
<protein>
    <recommendedName>
        <fullName evidence="3">P-type Cu(+) transporter</fullName>
        <ecNumber evidence="3">7.2.2.8</ecNumber>
    </recommendedName>
</protein>
<dbReference type="InterPro" id="IPR023214">
    <property type="entry name" value="HAD_sf"/>
</dbReference>
<dbReference type="PROSITE" id="PS00154">
    <property type="entry name" value="ATPASE_E1_E2"/>
    <property type="match status" value="1"/>
</dbReference>
<feature type="transmembrane region" description="Helical" evidence="14">
    <location>
        <begin position="169"/>
        <end position="189"/>
    </location>
</feature>
<dbReference type="InterPro" id="IPR018303">
    <property type="entry name" value="ATPase_P-typ_P_site"/>
</dbReference>
<dbReference type="InterPro" id="IPR059000">
    <property type="entry name" value="ATPase_P-type_domA"/>
</dbReference>
<keyword evidence="10 14" id="KW-1133">Transmembrane helix</keyword>
<dbReference type="Gene3D" id="3.40.50.1000">
    <property type="entry name" value="HAD superfamily/HAD-like"/>
    <property type="match status" value="1"/>
</dbReference>
<evidence type="ECO:0000256" key="1">
    <source>
        <dbReference type="ARBA" id="ARBA00004127"/>
    </source>
</evidence>
<dbReference type="NCBIfam" id="TIGR01494">
    <property type="entry name" value="ATPase_P-type"/>
    <property type="match status" value="1"/>
</dbReference>
<gene>
    <name evidence="16" type="ORF">JOC49_000293</name>
</gene>
<evidence type="ECO:0000256" key="8">
    <source>
        <dbReference type="ARBA" id="ARBA00022840"/>
    </source>
</evidence>
<dbReference type="SFLD" id="SFLDS00003">
    <property type="entry name" value="Haloacid_Dehalogenase"/>
    <property type="match status" value="1"/>
</dbReference>
<dbReference type="SUPFAM" id="SSF56784">
    <property type="entry name" value="HAD-like"/>
    <property type="match status" value="1"/>
</dbReference>
<keyword evidence="5 14" id="KW-0479">Metal-binding</keyword>
<dbReference type="EMBL" id="JAFBDT010000001">
    <property type="protein sequence ID" value="MBM7560784.1"/>
    <property type="molecule type" value="Genomic_DNA"/>
</dbReference>
<evidence type="ECO:0000256" key="6">
    <source>
        <dbReference type="ARBA" id="ARBA00022741"/>
    </source>
</evidence>
<dbReference type="SUPFAM" id="SSF81665">
    <property type="entry name" value="Calcium ATPase, transmembrane domain M"/>
    <property type="match status" value="1"/>
</dbReference>
<keyword evidence="9" id="KW-1278">Translocase</keyword>
<evidence type="ECO:0000256" key="9">
    <source>
        <dbReference type="ARBA" id="ARBA00022967"/>
    </source>
</evidence>
<keyword evidence="7" id="KW-0187">Copper transport</keyword>
<dbReference type="PANTHER" id="PTHR43520">
    <property type="entry name" value="ATP7, ISOFORM B"/>
    <property type="match status" value="1"/>
</dbReference>
<evidence type="ECO:0000256" key="13">
    <source>
        <dbReference type="ARBA" id="ARBA00049289"/>
    </source>
</evidence>
<dbReference type="InterPro" id="IPR036163">
    <property type="entry name" value="HMA_dom_sf"/>
</dbReference>
<evidence type="ECO:0000256" key="2">
    <source>
        <dbReference type="ARBA" id="ARBA00006024"/>
    </source>
</evidence>
<dbReference type="PRINTS" id="PR00119">
    <property type="entry name" value="CATATPASE"/>
</dbReference>
<keyword evidence="7" id="KW-0813">Transport</keyword>
<feature type="transmembrane region" description="Helical" evidence="14">
    <location>
        <begin position="195"/>
        <end position="214"/>
    </location>
</feature>
<dbReference type="InterPro" id="IPR044492">
    <property type="entry name" value="P_typ_ATPase_HD_dom"/>
</dbReference>
<feature type="transmembrane region" description="Helical" evidence="14">
    <location>
        <begin position="693"/>
        <end position="715"/>
    </location>
</feature>
<dbReference type="Gene3D" id="2.70.150.10">
    <property type="entry name" value="Calcium-transporting ATPase, cytoplasmic transduction domain A"/>
    <property type="match status" value="1"/>
</dbReference>
<comment type="subcellular location">
    <subcellularLocation>
        <location evidence="14">Cell membrane</location>
    </subcellularLocation>
    <subcellularLocation>
        <location evidence="1">Endomembrane system</location>
        <topology evidence="1">Multi-pass membrane protein</topology>
    </subcellularLocation>
</comment>
<evidence type="ECO:0000256" key="4">
    <source>
        <dbReference type="ARBA" id="ARBA00022692"/>
    </source>
</evidence>
<evidence type="ECO:0000256" key="5">
    <source>
        <dbReference type="ARBA" id="ARBA00022723"/>
    </source>
</evidence>
<feature type="transmembrane region" description="Helical" evidence="14">
    <location>
        <begin position="721"/>
        <end position="740"/>
    </location>
</feature>
<keyword evidence="12 14" id="KW-0472">Membrane</keyword>
<comment type="similarity">
    <text evidence="2 14">Belongs to the cation transport ATPase (P-type) (TC 3.A.3) family. Type IB subfamily.</text>
</comment>
<dbReference type="PANTHER" id="PTHR43520:SF8">
    <property type="entry name" value="P-TYPE CU(+) TRANSPORTER"/>
    <property type="match status" value="1"/>
</dbReference>
<keyword evidence="6 14" id="KW-0547">Nucleotide-binding</keyword>
<organism evidence="16 17">
    <name type="scientific">Fusibacter tunisiensis</name>
    <dbReference type="NCBI Taxonomy" id="1008308"/>
    <lineage>
        <taxon>Bacteria</taxon>
        <taxon>Bacillati</taxon>
        <taxon>Bacillota</taxon>
        <taxon>Clostridia</taxon>
        <taxon>Eubacteriales</taxon>
        <taxon>Eubacteriales Family XII. Incertae Sedis</taxon>
        <taxon>Fusibacter</taxon>
    </lineage>
</organism>